<evidence type="ECO:0000313" key="2">
    <source>
        <dbReference type="EMBL" id="KAJ1099911.1"/>
    </source>
</evidence>
<reference evidence="2" key="1">
    <citation type="journal article" date="2022" name="bioRxiv">
        <title>Sequencing and chromosome-scale assembly of the giantPleurodeles waltlgenome.</title>
        <authorList>
            <person name="Brown T."/>
            <person name="Elewa A."/>
            <person name="Iarovenko S."/>
            <person name="Subramanian E."/>
            <person name="Araus A.J."/>
            <person name="Petzold A."/>
            <person name="Susuki M."/>
            <person name="Suzuki K.-i.T."/>
            <person name="Hayashi T."/>
            <person name="Toyoda A."/>
            <person name="Oliveira C."/>
            <person name="Osipova E."/>
            <person name="Leigh N.D."/>
            <person name="Simon A."/>
            <person name="Yun M.H."/>
        </authorList>
    </citation>
    <scope>NUCLEOTIDE SEQUENCE</scope>
    <source>
        <strain evidence="2">20211129_DDA</strain>
        <tissue evidence="2">Liver</tissue>
    </source>
</reference>
<name>A0AAV7M938_PLEWA</name>
<keyword evidence="3" id="KW-1185">Reference proteome</keyword>
<comment type="caution">
    <text evidence="2">The sequence shown here is derived from an EMBL/GenBank/DDBJ whole genome shotgun (WGS) entry which is preliminary data.</text>
</comment>
<proteinExistence type="predicted"/>
<dbReference type="Proteomes" id="UP001066276">
    <property type="component" value="Chromosome 10"/>
</dbReference>
<gene>
    <name evidence="2" type="ORF">NDU88_005004</name>
</gene>
<feature type="compositionally biased region" description="Polar residues" evidence="1">
    <location>
        <begin position="29"/>
        <end position="43"/>
    </location>
</feature>
<feature type="region of interest" description="Disordered" evidence="1">
    <location>
        <begin position="24"/>
        <end position="112"/>
    </location>
</feature>
<dbReference type="EMBL" id="JANPWB010000014">
    <property type="protein sequence ID" value="KAJ1099911.1"/>
    <property type="molecule type" value="Genomic_DNA"/>
</dbReference>
<accession>A0AAV7M938</accession>
<dbReference type="AlphaFoldDB" id="A0AAV7M938"/>
<evidence type="ECO:0000256" key="1">
    <source>
        <dbReference type="SAM" id="MobiDB-lite"/>
    </source>
</evidence>
<evidence type="ECO:0000313" key="3">
    <source>
        <dbReference type="Proteomes" id="UP001066276"/>
    </source>
</evidence>
<protein>
    <submittedName>
        <fullName evidence="2">Uncharacterized protein</fullName>
    </submittedName>
</protein>
<sequence>MLLLRRLLGFGGLARRSVLFSSAGALPSVSPTGPTLHRCSSGQREGPGHVTQPPHLQDAPSIVLLDGAADSRPTRWERPPFCVQDTPHVLPPLESRGVRGAVRAPQEPPAAT</sequence>
<organism evidence="2 3">
    <name type="scientific">Pleurodeles waltl</name>
    <name type="common">Iberian ribbed newt</name>
    <dbReference type="NCBI Taxonomy" id="8319"/>
    <lineage>
        <taxon>Eukaryota</taxon>
        <taxon>Metazoa</taxon>
        <taxon>Chordata</taxon>
        <taxon>Craniata</taxon>
        <taxon>Vertebrata</taxon>
        <taxon>Euteleostomi</taxon>
        <taxon>Amphibia</taxon>
        <taxon>Batrachia</taxon>
        <taxon>Caudata</taxon>
        <taxon>Salamandroidea</taxon>
        <taxon>Salamandridae</taxon>
        <taxon>Pleurodelinae</taxon>
        <taxon>Pleurodeles</taxon>
    </lineage>
</organism>